<name>A0A8X8B9X8_BRACI</name>
<accession>A0A8X8B9X8</accession>
<organism evidence="2 3">
    <name type="scientific">Brassica carinata</name>
    <name type="common">Ethiopian mustard</name>
    <name type="synonym">Abyssinian cabbage</name>
    <dbReference type="NCBI Taxonomy" id="52824"/>
    <lineage>
        <taxon>Eukaryota</taxon>
        <taxon>Viridiplantae</taxon>
        <taxon>Streptophyta</taxon>
        <taxon>Embryophyta</taxon>
        <taxon>Tracheophyta</taxon>
        <taxon>Spermatophyta</taxon>
        <taxon>Magnoliopsida</taxon>
        <taxon>eudicotyledons</taxon>
        <taxon>Gunneridae</taxon>
        <taxon>Pentapetalae</taxon>
        <taxon>rosids</taxon>
        <taxon>malvids</taxon>
        <taxon>Brassicales</taxon>
        <taxon>Brassicaceae</taxon>
        <taxon>Brassiceae</taxon>
        <taxon>Brassica</taxon>
    </lineage>
</organism>
<dbReference type="AlphaFoldDB" id="A0A8X8B9X8"/>
<dbReference type="EMBL" id="JAAMPC010000002">
    <property type="protein sequence ID" value="KAG2327490.1"/>
    <property type="molecule type" value="Genomic_DNA"/>
</dbReference>
<gene>
    <name evidence="2" type="ORF">Bca52824_010218</name>
</gene>
<proteinExistence type="predicted"/>
<comment type="caution">
    <text evidence="2">The sequence shown here is derived from an EMBL/GenBank/DDBJ whole genome shotgun (WGS) entry which is preliminary data.</text>
</comment>
<dbReference type="Proteomes" id="UP000886595">
    <property type="component" value="Unassembled WGS sequence"/>
</dbReference>
<feature type="region of interest" description="Disordered" evidence="1">
    <location>
        <begin position="1"/>
        <end position="49"/>
    </location>
</feature>
<evidence type="ECO:0000313" key="2">
    <source>
        <dbReference type="EMBL" id="KAG2327490.1"/>
    </source>
</evidence>
<sequence length="69" mass="7707">MKAAGGKGASEKEGTEDIENKKESAELKRRKTAENKARLAEERKEAADLKKKLKAEIKQEVPKEERVAV</sequence>
<evidence type="ECO:0000313" key="3">
    <source>
        <dbReference type="Proteomes" id="UP000886595"/>
    </source>
</evidence>
<protein>
    <submittedName>
        <fullName evidence="2">Uncharacterized protein</fullName>
    </submittedName>
</protein>
<reference evidence="2 3" key="1">
    <citation type="submission" date="2020-02" db="EMBL/GenBank/DDBJ databases">
        <authorList>
            <person name="Ma Q."/>
            <person name="Huang Y."/>
            <person name="Song X."/>
            <person name="Pei D."/>
        </authorList>
    </citation>
    <scope>NUCLEOTIDE SEQUENCE [LARGE SCALE GENOMIC DNA]</scope>
    <source>
        <strain evidence="2">Sxm20200214</strain>
        <tissue evidence="2">Leaf</tissue>
    </source>
</reference>
<evidence type="ECO:0000256" key="1">
    <source>
        <dbReference type="SAM" id="MobiDB-lite"/>
    </source>
</evidence>
<feature type="compositionally biased region" description="Basic and acidic residues" evidence="1">
    <location>
        <begin position="9"/>
        <end position="49"/>
    </location>
</feature>
<keyword evidence="3" id="KW-1185">Reference proteome</keyword>